<feature type="compositionally biased region" description="Polar residues" evidence="1">
    <location>
        <begin position="53"/>
        <end position="63"/>
    </location>
</feature>
<feature type="domain" description="JmjC" evidence="2">
    <location>
        <begin position="304"/>
        <end position="473"/>
    </location>
</feature>
<evidence type="ECO:0000256" key="1">
    <source>
        <dbReference type="SAM" id="MobiDB-lite"/>
    </source>
</evidence>
<dbReference type="Proteomes" id="UP000799118">
    <property type="component" value="Unassembled WGS sequence"/>
</dbReference>
<evidence type="ECO:0000313" key="4">
    <source>
        <dbReference type="Proteomes" id="UP000799118"/>
    </source>
</evidence>
<dbReference type="InterPro" id="IPR003347">
    <property type="entry name" value="JmjC_dom"/>
</dbReference>
<dbReference type="AlphaFoldDB" id="A0A6A4GV64"/>
<keyword evidence="4" id="KW-1185">Reference proteome</keyword>
<feature type="compositionally biased region" description="Basic residues" evidence="1">
    <location>
        <begin position="137"/>
        <end position="148"/>
    </location>
</feature>
<dbReference type="Gene3D" id="2.60.120.650">
    <property type="entry name" value="Cupin"/>
    <property type="match status" value="1"/>
</dbReference>
<dbReference type="OrthoDB" id="3270451at2759"/>
<feature type="compositionally biased region" description="Basic residues" evidence="1">
    <location>
        <begin position="113"/>
        <end position="122"/>
    </location>
</feature>
<proteinExistence type="predicted"/>
<dbReference type="PROSITE" id="PS51184">
    <property type="entry name" value="JMJC"/>
    <property type="match status" value="1"/>
</dbReference>
<protein>
    <recommendedName>
        <fullName evidence="2">JmjC domain-containing protein</fullName>
    </recommendedName>
</protein>
<dbReference type="EMBL" id="ML769707">
    <property type="protein sequence ID" value="KAE9389210.1"/>
    <property type="molecule type" value="Genomic_DNA"/>
</dbReference>
<reference evidence="3" key="1">
    <citation type="journal article" date="2019" name="Environ. Microbiol.">
        <title>Fungal ecological strategies reflected in gene transcription - a case study of two litter decomposers.</title>
        <authorList>
            <person name="Barbi F."/>
            <person name="Kohler A."/>
            <person name="Barry K."/>
            <person name="Baskaran P."/>
            <person name="Daum C."/>
            <person name="Fauchery L."/>
            <person name="Ihrmark K."/>
            <person name="Kuo A."/>
            <person name="LaButti K."/>
            <person name="Lipzen A."/>
            <person name="Morin E."/>
            <person name="Grigoriev I.V."/>
            <person name="Henrissat B."/>
            <person name="Lindahl B."/>
            <person name="Martin F."/>
        </authorList>
    </citation>
    <scope>NUCLEOTIDE SEQUENCE</scope>
    <source>
        <strain evidence="3">JB14</strain>
    </source>
</reference>
<feature type="region of interest" description="Disordered" evidence="1">
    <location>
        <begin position="1"/>
        <end position="152"/>
    </location>
</feature>
<organism evidence="3 4">
    <name type="scientific">Gymnopus androsaceus JB14</name>
    <dbReference type="NCBI Taxonomy" id="1447944"/>
    <lineage>
        <taxon>Eukaryota</taxon>
        <taxon>Fungi</taxon>
        <taxon>Dikarya</taxon>
        <taxon>Basidiomycota</taxon>
        <taxon>Agaricomycotina</taxon>
        <taxon>Agaricomycetes</taxon>
        <taxon>Agaricomycetidae</taxon>
        <taxon>Agaricales</taxon>
        <taxon>Marasmiineae</taxon>
        <taxon>Omphalotaceae</taxon>
        <taxon>Gymnopus</taxon>
    </lineage>
</organism>
<sequence>MMGGTQDQIGEKQPAAAQRDPGHLQLPGRQGSDFDQDRIGGLLPGKIERSAISGASSPSTHRLSVSPGPDENLHHEPISERSPSPTVHISPGRDCDPQVNHVPIVSRSNPRVILRKSSHISNKRLPETPDSDAPSPKHQKLSGGKKTRTKETTKEMDIISDNNNMDIEEALKAGKEDGKNLPRLEVCGDKERKVSPVIHVYSADQTQYYGYQGKHYDSQIAEDLQELAAHVNAARKKNRIPHWKTSRMVGWDEQSLSGRPTHLKCDLASLEEWGGVDELREMHDNSRYDPKNAGSVFVLASYREFLQTSKNVNSLDNPLSGGTSAPTQLATDLRAADLGVWRIPQSHPSANHELGLLAKSDAVHLPHVDRAGTGTWVAIEDGLKKWDLAFPSKEAREEEFANPAVYGSEMVEGRNYARSWDWYSILLYPGTMLIMRPGTVHSVTTLQDCVALGGHFFSAPTIKYSSIHGYNDKERLEQLLLKSLLGQAHTLWDSVKRREELGVYGVTITKGEKEREITAHQVLSAIEEDLSDFPGFTMWGG</sequence>
<name>A0A6A4GV64_9AGAR</name>
<dbReference type="SUPFAM" id="SSF51197">
    <property type="entry name" value="Clavaminate synthase-like"/>
    <property type="match status" value="1"/>
</dbReference>
<evidence type="ECO:0000259" key="2">
    <source>
        <dbReference type="PROSITE" id="PS51184"/>
    </source>
</evidence>
<gene>
    <name evidence="3" type="ORF">BT96DRAFT_1070903</name>
</gene>
<evidence type="ECO:0000313" key="3">
    <source>
        <dbReference type="EMBL" id="KAE9389210.1"/>
    </source>
</evidence>
<accession>A0A6A4GV64</accession>